<feature type="region of interest" description="Disordered" evidence="2">
    <location>
        <begin position="422"/>
        <end position="492"/>
    </location>
</feature>
<dbReference type="Gene3D" id="2.60.40.10">
    <property type="entry name" value="Immunoglobulins"/>
    <property type="match status" value="2"/>
</dbReference>
<feature type="region of interest" description="Disordered" evidence="2">
    <location>
        <begin position="1511"/>
        <end position="1555"/>
    </location>
</feature>
<feature type="compositionally biased region" description="Low complexity" evidence="2">
    <location>
        <begin position="1046"/>
        <end position="1064"/>
    </location>
</feature>
<dbReference type="OrthoDB" id="252265at2759"/>
<organism evidence="3 4">
    <name type="scientific">Mucor lusitanicus CBS 277.49</name>
    <dbReference type="NCBI Taxonomy" id="747725"/>
    <lineage>
        <taxon>Eukaryota</taxon>
        <taxon>Fungi</taxon>
        <taxon>Fungi incertae sedis</taxon>
        <taxon>Mucoromycota</taxon>
        <taxon>Mucoromycotina</taxon>
        <taxon>Mucoromycetes</taxon>
        <taxon>Mucorales</taxon>
        <taxon>Mucorineae</taxon>
        <taxon>Mucoraceae</taxon>
        <taxon>Mucor</taxon>
    </lineage>
</organism>
<sequence length="2748" mass="304472">MNHEPAASNDKTTTSNSSSNPMFELTGLHGRITLDNVYLNGLHALRKLDIQNLSDQPILVKMRSNLRNQIAFQLENENISSLPESTLQSIVTTNTVSWSREAAEEYPFNQLFNYINHIDQIDLEPGQTRSFILAFLPETDNETRPQQQQNEDDFDMSVAASIITTTTTTNTTHDEETETYSMFNVTGSLFFFGYYYNKNLTDTNDHATTRDVLSTSSLADYQVSVKFRASVCQSALWTDVAETGLNFDDCVLGETYYKDFTIQNRSEIDLYWLLNTMDLLSNHDRDWLQFIDADTGDALKSDEPIASFSSKQVRMLFWPKEVGEYNYDLQVENANDARNVVQTKVHATVRSVLRKETLIVSSGHVVDFGDCISGAWAVQQIVLNNVSESPVEVRFLPEGAEVIFDIKQDTTVVEPSEAAATYADNSSRMSSMRRKYSNHSAAATAASRTNTGGMNTPATGISELSGPNSELSSRSSSPTPIRTAADNDGSCFSPALTESPGGAGGGNSRIHATIPEDSDSDAGGLMSVDGSIFTEASSLNDNSTILSATTTTTTTATTTVPATTLSTTESYTRIEDFVLKPGTERVIQVSYRPQKDASITDFNAGQLIRRNFRILLEYGTFRTEEAKEKKVIQCRARTCTSFVEAIPKVINFGDTDVGTLKSLPINIFNRSDILARVELQFSSKVLNCLRGEITIQPRSYVELKLDLYPRKVNPDYRKQITLVNFLNKDNDQIIEVHSTNIDKNRVTFHSLFYRILTATGANFLDFGSIALNSPSLRTFTVENIRDKPLQLEITTSLPEDIAIYTRNKNKANDSAATTTVATTTTTTATSAIASSAALNAASAMTTTSNTTKLSNSITAEAIEKGDVLADIPATSLTPAALSSRRRSKLLLESISNRRIAKPKSSSSSSSSSPSANTKDNTAKTKTSTSESEATNKRRTSDAKKDLMAARRMRHSVQQLKMDQAHASTAYLDLALPPLHSLKSYRRKMIQINSDPSFLKHHHRKALHSRWLHIPEEKDCVDNKDACATKDAVQSNKSQHHPRQMGTKKGSASAGGSSGSGSSSSKHTKHGGSKEDMLLTSGGRHHLRVSTTPNNKINSGSGNNGTSAAAPSKTASRLSSHHHTRHNNYGTRNAKTKRSLGITAARYKSRKNLDWSDIAGKSRVPFEDLISVLEHGSKASPPLFPKQSAEEQFVRYQLAWRRELDRLVEKKVLVRTSLVDVDPKGEEEVVIVMTPCGATKPHIQSAPKKQDARIFLRLVQFDRDIEQTEFENLLDTSQTDIPVREVILRSQLCRSVMDLGQKNINFGLVERNERHAKTIVLHNRSETPLLYAIRKSGSIASGDIDLDVGRYGVVRSYGKREVEFVFEPTLSGPFMEKLVIENIRDRTNDQVLLLKAQVRKPSTFLIKSLEMSFGRCLLNQPCQRTETIVLTNTNKQSRMFEVRVDPNEVIFGRYYGEFEFDVKEDDTNTISKEAEEEIENLEQKLKIAQRKAQPDKVKKYLRKLAKLKNLDHDDKDEADAGGKDKSKDKEGKSAKSSKSGSKTKSDADAAASNTTNTSNAVVSVAAAATSSIKESNIVFKKTAESVVFPLDAHASKTVSVTFKPVLRPFQTAQDAQEDTRKPQEAISVKGRILVHEYKNTDVCKSIVYTAEVYTDEAAYIDALALENDGENTGAASTRADAAAMAAAMTPADKSAAIITAAATTSADADQSKTSEQQQEAEPEAIELERHFFDGGRVELNQEAVFYVKVTNTSDQPIGFALSTAQVPSVFDFDAGGEASKPLLPGETRKIRYGIKPTQVGKQQYTFSVRNKRTGTLQPFTIECLVHCSTYLDFPSLADEANGVLDLGFSYVDPGSKYSQVTPLLVENKSGQDVFITCQSNLSHQVLIFMDEAGERGLVEMMPLKCGSMTTVWVAVQPNLLTGYLGNSADECRELVGGIKFSVYEKDQQGQDMLLMLTQTVKFMSIIGQSHLEVSDKVINLGYTDLLQKEFYGAFTIKNKSGELPLDYEVECSSGNIELDRRGGTLHGWRGTKLRRDTDMSYLDDDQKKRKGSLASLHTNDDSSSSIDGIRRGSYDDFSSTVPASLTQITFRINAYRYGLLNEKLIVTNKRNSQEVFVIDVRLFVDCKKLDAWALPSKKLLLQSSSSRQNGYAADDDDYDQTDHREADPLPLIKWESIYISPVTTAAAQQEETVLQIMELPEADAHRLYVRELDVANTSGQPMQLVVMSDVDITAGFAVDEDKVKAVALEHTKDNLFMQRSGQLSLQPGQRIRVRLHNPSAEKLDEDGRALALQGQSGSLKGMMVLYDARQQIEVLALELEALFCVSHTELVVDRIDLGKIGHSTSFKPARFEFQISNLADVPATYDINAPNYIHFTPLDRNGVAVKQKMFYIPSRKTQRIEGLLMPKDMPDQTSGLHRFDVRIDNLRNHANTMHLHLKALMTVFELRFERLSSNGELVLPTLHHPIALQNAPCDNWFVIHNKTDDDLRFEIGADITPELSPYVHLDVLSRYTNSPLHGDIAIGPQGSIEVRVRASPNETSRLPRNRPEFTDPAGIIMAKLWVTTRPAEEEDEEDDDDEGADPTQRGAVESTGTSTSSRTSRMREMIPVRCALDETATFALSERRLDFKLVTYYQDSEHGENSDIMDSACMPENLPLTIINHAIKVPLRFKVTVEGPAEFPAHEIVMISGLNDDRTGTVAPGGTTTLQVAISNPKESMPGQLKIHVDDLDALGESRQTVSMYVTEIVWDL</sequence>
<reference evidence="3 4" key="1">
    <citation type="submission" date="2015-06" db="EMBL/GenBank/DDBJ databases">
        <title>Expansion of signal transduction pathways in fungi by whole-genome duplication.</title>
        <authorList>
            <consortium name="DOE Joint Genome Institute"/>
            <person name="Corrochano L.M."/>
            <person name="Kuo A."/>
            <person name="Marcet-Houben M."/>
            <person name="Polaino S."/>
            <person name="Salamov A."/>
            <person name="Villalobos J.M."/>
            <person name="Alvarez M.I."/>
            <person name="Avalos J."/>
            <person name="Benito E.P."/>
            <person name="Benoit I."/>
            <person name="Burger G."/>
            <person name="Camino L.P."/>
            <person name="Canovas D."/>
            <person name="Cerda-Olmedo E."/>
            <person name="Cheng J.-F."/>
            <person name="Dominguez A."/>
            <person name="Elias M."/>
            <person name="Eslava A.P."/>
            <person name="Glaser F."/>
            <person name="Grimwood J."/>
            <person name="Gutierrez G."/>
            <person name="Heitman J."/>
            <person name="Henrissat B."/>
            <person name="Iturriaga E.A."/>
            <person name="Lang B.F."/>
            <person name="Lavin J.L."/>
            <person name="Lee S."/>
            <person name="Li W."/>
            <person name="Lindquist E."/>
            <person name="Lopez-Garcia S."/>
            <person name="Luque E.M."/>
            <person name="Marcos A.T."/>
            <person name="Martin J."/>
            <person name="Mccluskey K."/>
            <person name="Medina H.R."/>
            <person name="Miralles-Duran A."/>
            <person name="Miyazaki A."/>
            <person name="Munoz-Torres E."/>
            <person name="Oguiza J.A."/>
            <person name="Ohm R."/>
            <person name="Olmedo M."/>
            <person name="Orejas M."/>
            <person name="Ortiz-Castellanos L."/>
            <person name="Pisabarro A.G."/>
            <person name="Rodriguez-Romero J."/>
            <person name="Ruiz-Herrera J."/>
            <person name="Ruiz-Vazquez R."/>
            <person name="Sanz C."/>
            <person name="Schackwitz W."/>
            <person name="Schmutz J."/>
            <person name="Shahriari M."/>
            <person name="Shelest E."/>
            <person name="Silva-Franco F."/>
            <person name="Soanes D."/>
            <person name="Syed K."/>
            <person name="Tagua V.G."/>
            <person name="Talbot N.J."/>
            <person name="Thon M."/>
            <person name="De Vries R.P."/>
            <person name="Wiebenga A."/>
            <person name="Yadav J.S."/>
            <person name="Braun E.L."/>
            <person name="Baker S."/>
            <person name="Garre V."/>
            <person name="Horwitz B."/>
            <person name="Torres-Martinez S."/>
            <person name="Idnurm A."/>
            <person name="Herrera-Estrella A."/>
            <person name="Gabaldon T."/>
            <person name="Grigoriev I.V."/>
        </authorList>
    </citation>
    <scope>NUCLEOTIDE SEQUENCE [LARGE SCALE GENOMIC DNA]</scope>
    <source>
        <strain evidence="3 4">CBS 277.49</strain>
    </source>
</reference>
<feature type="compositionally biased region" description="Basic and acidic residues" evidence="2">
    <location>
        <begin position="1511"/>
        <end position="1532"/>
    </location>
</feature>
<feature type="compositionally biased region" description="Basic and acidic residues" evidence="2">
    <location>
        <begin position="933"/>
        <end position="943"/>
    </location>
</feature>
<dbReference type="PANTHER" id="PTHR39211:SF1">
    <property type="entry name" value="ABNORMAL SPINDLE-LIKE MICROCEPHALY-ASSOCIATED PROTEIN ASH DOMAIN-CONTAINING PROTEIN"/>
    <property type="match status" value="1"/>
</dbReference>
<feature type="compositionally biased region" description="Low complexity" evidence="2">
    <location>
        <begin position="1533"/>
        <end position="1555"/>
    </location>
</feature>
<keyword evidence="4" id="KW-1185">Reference proteome</keyword>
<gene>
    <name evidence="3" type="ORF">MUCCIDRAFT_84999</name>
</gene>
<name>A0A168J7Y5_MUCCL</name>
<feature type="compositionally biased region" description="Low complexity" evidence="2">
    <location>
        <begin position="1097"/>
        <end position="1109"/>
    </location>
</feature>
<comment type="caution">
    <text evidence="3">The sequence shown here is derived from an EMBL/GenBank/DDBJ whole genome shotgun (WGS) entry which is preliminary data.</text>
</comment>
<keyword evidence="1" id="KW-0175">Coiled coil</keyword>
<dbReference type="EMBL" id="AMYB01000006">
    <property type="protein sequence ID" value="OAD00862.1"/>
    <property type="molecule type" value="Genomic_DNA"/>
</dbReference>
<feature type="compositionally biased region" description="Low complexity" evidence="2">
    <location>
        <begin position="2589"/>
        <end position="2598"/>
    </location>
</feature>
<feature type="region of interest" description="Disordered" evidence="2">
    <location>
        <begin position="2564"/>
        <end position="2601"/>
    </location>
</feature>
<evidence type="ECO:0000313" key="3">
    <source>
        <dbReference type="EMBL" id="OAD00862.1"/>
    </source>
</evidence>
<evidence type="ECO:0000313" key="4">
    <source>
        <dbReference type="Proteomes" id="UP000077051"/>
    </source>
</evidence>
<evidence type="ECO:0000256" key="2">
    <source>
        <dbReference type="SAM" id="MobiDB-lite"/>
    </source>
</evidence>
<proteinExistence type="predicted"/>
<dbReference type="PANTHER" id="PTHR39211">
    <property type="entry name" value="CHROMOSOME 7, WHOLE GENOME SHOTGUN SEQUENCE"/>
    <property type="match status" value="1"/>
</dbReference>
<feature type="compositionally biased region" description="Low complexity" evidence="2">
    <location>
        <begin position="465"/>
        <end position="480"/>
    </location>
</feature>
<feature type="compositionally biased region" description="Low complexity" evidence="2">
    <location>
        <begin position="8"/>
        <end position="20"/>
    </location>
</feature>
<dbReference type="InterPro" id="IPR013783">
    <property type="entry name" value="Ig-like_fold"/>
</dbReference>
<dbReference type="VEuPathDB" id="FungiDB:MUCCIDRAFT_84999"/>
<feature type="region of interest" description="Disordered" evidence="2">
    <location>
        <begin position="1"/>
        <end position="22"/>
    </location>
</feature>
<feature type="region of interest" description="Disordered" evidence="2">
    <location>
        <begin position="893"/>
        <end position="943"/>
    </location>
</feature>
<feature type="coiled-coil region" evidence="1">
    <location>
        <begin position="1463"/>
        <end position="1490"/>
    </location>
</feature>
<feature type="compositionally biased region" description="Low complexity" evidence="2">
    <location>
        <begin position="902"/>
        <end position="932"/>
    </location>
</feature>
<feature type="compositionally biased region" description="Acidic residues" evidence="2">
    <location>
        <begin position="2567"/>
        <end position="2579"/>
    </location>
</feature>
<feature type="region of interest" description="Disordered" evidence="2">
    <location>
        <begin position="1030"/>
        <end position="1136"/>
    </location>
</feature>
<protein>
    <submittedName>
        <fullName evidence="3">Uncharacterized protein</fullName>
    </submittedName>
</protein>
<feature type="compositionally biased region" description="Low complexity" evidence="2">
    <location>
        <begin position="438"/>
        <end position="451"/>
    </location>
</feature>
<dbReference type="Proteomes" id="UP000077051">
    <property type="component" value="Unassembled WGS sequence"/>
</dbReference>
<accession>A0A168J7Y5</accession>
<dbReference type="STRING" id="747725.A0A168J7Y5"/>
<evidence type="ECO:0000256" key="1">
    <source>
        <dbReference type="SAM" id="Coils"/>
    </source>
</evidence>